<dbReference type="AlphaFoldDB" id="A0A382LJV9"/>
<organism evidence="1">
    <name type="scientific">marine metagenome</name>
    <dbReference type="NCBI Taxonomy" id="408172"/>
    <lineage>
        <taxon>unclassified sequences</taxon>
        <taxon>metagenomes</taxon>
        <taxon>ecological metagenomes</taxon>
    </lineage>
</organism>
<accession>A0A382LJV9</accession>
<sequence length="232" mass="26641">TEAFIRDDYEFTACCGAGLSDDKKFCSKCGKKVDRIYLKGEEFDFVDKIWYHSDRARFVIHPDTIKNKKIEIAFEIALRVHKNQVDKKNYPYMAHVLDIASRVSHLGETHEIVGLLHDAIEDAEPDKLKKEIVEAIETGFSEEVLEAITAMTKNEGEDYFQDYLPRLKKNKIATAVKIADSSHNLSKAHLIEDKSLQDKLRNKYIKALDELGEDGKSLEKPLVYCDGKWKQM</sequence>
<reference evidence="1" key="1">
    <citation type="submission" date="2018-05" db="EMBL/GenBank/DDBJ databases">
        <authorList>
            <person name="Lanie J.A."/>
            <person name="Ng W.-L."/>
            <person name="Kazmierczak K.M."/>
            <person name="Andrzejewski T.M."/>
            <person name="Davidsen T.M."/>
            <person name="Wayne K.J."/>
            <person name="Tettelin H."/>
            <person name="Glass J.I."/>
            <person name="Rusch D."/>
            <person name="Podicherti R."/>
            <person name="Tsui H.-C.T."/>
            <person name="Winkler M.E."/>
        </authorList>
    </citation>
    <scope>NUCLEOTIDE SEQUENCE</scope>
</reference>
<proteinExistence type="predicted"/>
<evidence type="ECO:0000313" key="1">
    <source>
        <dbReference type="EMBL" id="SVC36920.1"/>
    </source>
</evidence>
<dbReference type="Pfam" id="PF13328">
    <property type="entry name" value="HD_4"/>
    <property type="match status" value="1"/>
</dbReference>
<name>A0A382LJV9_9ZZZZ</name>
<evidence type="ECO:0008006" key="2">
    <source>
        <dbReference type="Google" id="ProtNLM"/>
    </source>
</evidence>
<gene>
    <name evidence="1" type="ORF">METZ01_LOCUS289774</name>
</gene>
<dbReference type="Gene3D" id="1.10.3210.10">
    <property type="entry name" value="Hypothetical protein af1432"/>
    <property type="match status" value="1"/>
</dbReference>
<dbReference type="EMBL" id="UINC01087501">
    <property type="protein sequence ID" value="SVC36920.1"/>
    <property type="molecule type" value="Genomic_DNA"/>
</dbReference>
<feature type="non-terminal residue" evidence="1">
    <location>
        <position position="1"/>
    </location>
</feature>
<dbReference type="SUPFAM" id="SSF109604">
    <property type="entry name" value="HD-domain/PDEase-like"/>
    <property type="match status" value="1"/>
</dbReference>
<protein>
    <recommendedName>
        <fullName evidence="2">HD domain-containing protein</fullName>
    </recommendedName>
</protein>